<evidence type="ECO:0000256" key="10">
    <source>
        <dbReference type="ARBA" id="ARBA00022840"/>
    </source>
</evidence>
<evidence type="ECO:0000256" key="6">
    <source>
        <dbReference type="ARBA" id="ARBA00022692"/>
    </source>
</evidence>
<sequence length="181" mass="20669">MVGTRRYMAPEVLDGAIQFSRDAFLRIDVYALGLILWELMTRCLPSPVAQTSSDVASETFPEIHSLQSVLKKCDHSLLKLPEETWPPYKAPFEEELGPQPTMEQLQQWVAQSKQRPKFRSSWSKDPGFVLLWETVEECWDQDAEARLSAGCVTERLASLQRNHPPLSTDPIFRRSSSTYSP</sequence>
<reference evidence="16" key="1">
    <citation type="submission" date="2018-11" db="EMBL/GenBank/DDBJ databases">
        <authorList>
            <consortium name="Pathogen Informatics"/>
        </authorList>
    </citation>
    <scope>NUCLEOTIDE SEQUENCE</scope>
</reference>
<evidence type="ECO:0000256" key="3">
    <source>
        <dbReference type="ARBA" id="ARBA00012401"/>
    </source>
</evidence>
<comment type="caution">
    <text evidence="16">The sequence shown here is derived from an EMBL/GenBank/DDBJ whole genome shotgun (WGS) entry which is preliminary data.</text>
</comment>
<evidence type="ECO:0000256" key="8">
    <source>
        <dbReference type="ARBA" id="ARBA00022741"/>
    </source>
</evidence>
<evidence type="ECO:0000256" key="14">
    <source>
        <dbReference type="SAM" id="MobiDB-lite"/>
    </source>
</evidence>
<evidence type="ECO:0000313" key="16">
    <source>
        <dbReference type="EMBL" id="VEL15465.1"/>
    </source>
</evidence>
<evidence type="ECO:0000256" key="11">
    <source>
        <dbReference type="ARBA" id="ARBA00022989"/>
    </source>
</evidence>
<dbReference type="InterPro" id="IPR000333">
    <property type="entry name" value="TGFB_receptor"/>
</dbReference>
<evidence type="ECO:0000256" key="7">
    <source>
        <dbReference type="ARBA" id="ARBA00022729"/>
    </source>
</evidence>
<keyword evidence="13" id="KW-0675">Receptor</keyword>
<dbReference type="PROSITE" id="PS50011">
    <property type="entry name" value="PROTEIN_KINASE_DOM"/>
    <property type="match status" value="1"/>
</dbReference>
<evidence type="ECO:0000256" key="1">
    <source>
        <dbReference type="ARBA" id="ARBA00004479"/>
    </source>
</evidence>
<evidence type="ECO:0000313" key="17">
    <source>
        <dbReference type="Proteomes" id="UP000784294"/>
    </source>
</evidence>
<evidence type="ECO:0000259" key="15">
    <source>
        <dbReference type="PROSITE" id="PS50011"/>
    </source>
</evidence>
<evidence type="ECO:0000256" key="13">
    <source>
        <dbReference type="ARBA" id="ARBA00023170"/>
    </source>
</evidence>
<dbReference type="PANTHER" id="PTHR23255:SF98">
    <property type="entry name" value="SERINE_THREONINE-PROTEIN KINASE RECEPTOR"/>
    <property type="match status" value="1"/>
</dbReference>
<gene>
    <name evidence="16" type="ORF">PXEA_LOCUS8905</name>
</gene>
<dbReference type="GO" id="GO:0017002">
    <property type="term" value="F:activin receptor activity"/>
    <property type="evidence" value="ECO:0007669"/>
    <property type="project" value="TreeGrafter"/>
</dbReference>
<keyword evidence="17" id="KW-1185">Reference proteome</keyword>
<dbReference type="GO" id="GO:0048179">
    <property type="term" value="C:activin receptor complex"/>
    <property type="evidence" value="ECO:0007669"/>
    <property type="project" value="TreeGrafter"/>
</dbReference>
<dbReference type="InterPro" id="IPR011009">
    <property type="entry name" value="Kinase-like_dom_sf"/>
</dbReference>
<protein>
    <recommendedName>
        <fullName evidence="3">receptor protein serine/threonine kinase</fullName>
        <ecNumber evidence="3">2.7.11.30</ecNumber>
    </recommendedName>
</protein>
<proteinExistence type="inferred from homology"/>
<dbReference type="GO" id="GO:0048185">
    <property type="term" value="F:activin binding"/>
    <property type="evidence" value="ECO:0007669"/>
    <property type="project" value="TreeGrafter"/>
</dbReference>
<keyword evidence="7" id="KW-0732">Signal</keyword>
<dbReference type="EC" id="2.7.11.30" evidence="3"/>
<evidence type="ECO:0000256" key="4">
    <source>
        <dbReference type="ARBA" id="ARBA00022527"/>
    </source>
</evidence>
<dbReference type="OrthoDB" id="547665at2759"/>
<evidence type="ECO:0000256" key="2">
    <source>
        <dbReference type="ARBA" id="ARBA00009605"/>
    </source>
</evidence>
<dbReference type="EMBL" id="CAAALY010024696">
    <property type="protein sequence ID" value="VEL15465.1"/>
    <property type="molecule type" value="Genomic_DNA"/>
</dbReference>
<organism evidence="16 17">
    <name type="scientific">Protopolystoma xenopodis</name>
    <dbReference type="NCBI Taxonomy" id="117903"/>
    <lineage>
        <taxon>Eukaryota</taxon>
        <taxon>Metazoa</taxon>
        <taxon>Spiralia</taxon>
        <taxon>Lophotrochozoa</taxon>
        <taxon>Platyhelminthes</taxon>
        <taxon>Monogenea</taxon>
        <taxon>Polyopisthocotylea</taxon>
        <taxon>Polystomatidea</taxon>
        <taxon>Polystomatidae</taxon>
        <taxon>Protopolystoma</taxon>
    </lineage>
</organism>
<evidence type="ECO:0000256" key="12">
    <source>
        <dbReference type="ARBA" id="ARBA00023136"/>
    </source>
</evidence>
<accession>A0A3S4ZMT7</accession>
<evidence type="ECO:0000256" key="5">
    <source>
        <dbReference type="ARBA" id="ARBA00022679"/>
    </source>
</evidence>
<dbReference type="AlphaFoldDB" id="A0A3S4ZMT7"/>
<keyword evidence="6" id="KW-0812">Transmembrane</keyword>
<comment type="similarity">
    <text evidence="2">Belongs to the protein kinase superfamily. TKL Ser/Thr protein kinase family. TGFB receptor subfamily.</text>
</comment>
<keyword evidence="8" id="KW-0547">Nucleotide-binding</keyword>
<name>A0A3S4ZMT7_9PLAT</name>
<feature type="region of interest" description="Disordered" evidence="14">
    <location>
        <begin position="158"/>
        <end position="181"/>
    </location>
</feature>
<keyword evidence="4" id="KW-0723">Serine/threonine-protein kinase</keyword>
<dbReference type="Gene3D" id="1.10.510.10">
    <property type="entry name" value="Transferase(Phosphotransferase) domain 1"/>
    <property type="match status" value="1"/>
</dbReference>
<evidence type="ECO:0000256" key="9">
    <source>
        <dbReference type="ARBA" id="ARBA00022777"/>
    </source>
</evidence>
<keyword evidence="11" id="KW-1133">Transmembrane helix</keyword>
<keyword evidence="5" id="KW-0808">Transferase</keyword>
<keyword evidence="12" id="KW-0472">Membrane</keyword>
<dbReference type="SUPFAM" id="SSF56112">
    <property type="entry name" value="Protein kinase-like (PK-like)"/>
    <property type="match status" value="1"/>
</dbReference>
<dbReference type="GO" id="GO:0005524">
    <property type="term" value="F:ATP binding"/>
    <property type="evidence" value="ECO:0007669"/>
    <property type="project" value="UniProtKB-KW"/>
</dbReference>
<dbReference type="GO" id="GO:0071363">
    <property type="term" value="P:cellular response to growth factor stimulus"/>
    <property type="evidence" value="ECO:0007669"/>
    <property type="project" value="TreeGrafter"/>
</dbReference>
<keyword evidence="10" id="KW-0067">ATP-binding</keyword>
<comment type="subcellular location">
    <subcellularLocation>
        <location evidence="1">Membrane</location>
        <topology evidence="1">Single-pass type I membrane protein</topology>
    </subcellularLocation>
</comment>
<dbReference type="PANTHER" id="PTHR23255">
    <property type="entry name" value="TRANSFORMING GROWTH FACTOR-BETA RECEPTOR TYPE I AND II"/>
    <property type="match status" value="1"/>
</dbReference>
<dbReference type="InterPro" id="IPR000719">
    <property type="entry name" value="Prot_kinase_dom"/>
</dbReference>
<dbReference type="Pfam" id="PF00069">
    <property type="entry name" value="Pkinase"/>
    <property type="match status" value="1"/>
</dbReference>
<dbReference type="Proteomes" id="UP000784294">
    <property type="component" value="Unassembled WGS sequence"/>
</dbReference>
<keyword evidence="9" id="KW-0418">Kinase</keyword>
<feature type="domain" description="Protein kinase" evidence="15">
    <location>
        <begin position="1"/>
        <end position="166"/>
    </location>
</feature>